<sequence>MRSARPNWFFRFKLYHLPFWLVYHYLWWIVTLGNPVKAWESLLYLPYTIKFSFYVVFQALATYFNLYFLLPKYLETSRFGLYGIWLLGTIACATLGIIGGYYFSAAVTGHSLHELYGGDTKSGCFFQFLGNALPSTVASLTLAMSIKLTKNWIQTRQRQQLLEKEKLEAELTFLRNQFNPHFLFNSINSIFFLIHRNPDKASDSLAKFSDLLRYQLYECNDQYIPLSQEITYLINFVELEKLRMDRATGVVLNIDVPPADHLCIAPFVLMSFVENAFKHVSRETDRPSEIAIHLTLEDHRLFVHVHNTTSGLAEKEAVRSGGLGLKNVQRRLDLLYPGKHRLSIRSDDASFDVDLELTLAESVEINLESYDQLRYH</sequence>
<dbReference type="PANTHER" id="PTHR34220:SF7">
    <property type="entry name" value="SENSOR HISTIDINE KINASE YPDA"/>
    <property type="match status" value="1"/>
</dbReference>
<keyword evidence="1" id="KW-0472">Membrane</keyword>
<keyword evidence="1" id="KW-1133">Transmembrane helix</keyword>
<dbReference type="GO" id="GO:0000155">
    <property type="term" value="F:phosphorelay sensor kinase activity"/>
    <property type="evidence" value="ECO:0007669"/>
    <property type="project" value="InterPro"/>
</dbReference>
<gene>
    <name evidence="3" type="ORF">SAMN04488090_0357</name>
</gene>
<feature type="transmembrane region" description="Helical" evidence="1">
    <location>
        <begin position="82"/>
        <end position="105"/>
    </location>
</feature>
<dbReference type="Pfam" id="PF06580">
    <property type="entry name" value="His_kinase"/>
    <property type="match status" value="1"/>
</dbReference>
<name>A0A1G9I743_9BACT</name>
<dbReference type="InterPro" id="IPR036890">
    <property type="entry name" value="HATPase_C_sf"/>
</dbReference>
<protein>
    <submittedName>
        <fullName evidence="3">Histidine kinase</fullName>
    </submittedName>
</protein>
<feature type="transmembrane region" description="Helical" evidence="1">
    <location>
        <begin position="51"/>
        <end position="70"/>
    </location>
</feature>
<feature type="domain" description="Signal transduction histidine kinase internal region" evidence="2">
    <location>
        <begin position="169"/>
        <end position="245"/>
    </location>
</feature>
<feature type="transmembrane region" description="Helical" evidence="1">
    <location>
        <begin position="125"/>
        <end position="146"/>
    </location>
</feature>
<dbReference type="InterPro" id="IPR050640">
    <property type="entry name" value="Bact_2-comp_sensor_kinase"/>
</dbReference>
<keyword evidence="3" id="KW-0418">Kinase</keyword>
<evidence type="ECO:0000256" key="1">
    <source>
        <dbReference type="SAM" id="Phobius"/>
    </source>
</evidence>
<proteinExistence type="predicted"/>
<dbReference type="InterPro" id="IPR010559">
    <property type="entry name" value="Sig_transdc_His_kin_internal"/>
</dbReference>
<dbReference type="GO" id="GO:0016020">
    <property type="term" value="C:membrane"/>
    <property type="evidence" value="ECO:0007669"/>
    <property type="project" value="InterPro"/>
</dbReference>
<evidence type="ECO:0000259" key="2">
    <source>
        <dbReference type="Pfam" id="PF06580"/>
    </source>
</evidence>
<dbReference type="STRING" id="563176.SAMN04488090_0357"/>
<evidence type="ECO:0000313" key="3">
    <source>
        <dbReference type="EMBL" id="SDL20865.1"/>
    </source>
</evidence>
<dbReference type="OrthoDB" id="9792992at2"/>
<keyword evidence="3" id="KW-0808">Transferase</keyword>
<accession>A0A1G9I743</accession>
<reference evidence="3 4" key="1">
    <citation type="submission" date="2016-10" db="EMBL/GenBank/DDBJ databases">
        <authorList>
            <person name="de Groot N.N."/>
        </authorList>
    </citation>
    <scope>NUCLEOTIDE SEQUENCE [LARGE SCALE GENOMIC DNA]</scope>
    <source>
        <strain evidence="3 4">DSM 21668</strain>
    </source>
</reference>
<evidence type="ECO:0000313" key="4">
    <source>
        <dbReference type="Proteomes" id="UP000198901"/>
    </source>
</evidence>
<dbReference type="Proteomes" id="UP000198901">
    <property type="component" value="Unassembled WGS sequence"/>
</dbReference>
<keyword evidence="1" id="KW-0812">Transmembrane</keyword>
<organism evidence="3 4">
    <name type="scientific">Siphonobacter aquaeclarae</name>
    <dbReference type="NCBI Taxonomy" id="563176"/>
    <lineage>
        <taxon>Bacteria</taxon>
        <taxon>Pseudomonadati</taxon>
        <taxon>Bacteroidota</taxon>
        <taxon>Cytophagia</taxon>
        <taxon>Cytophagales</taxon>
        <taxon>Cytophagaceae</taxon>
        <taxon>Siphonobacter</taxon>
    </lineage>
</organism>
<feature type="transmembrane region" description="Helical" evidence="1">
    <location>
        <begin position="12"/>
        <end position="31"/>
    </location>
</feature>
<dbReference type="RefSeq" id="WP_093196909.1">
    <property type="nucleotide sequence ID" value="NZ_FNGS01000001.1"/>
</dbReference>
<dbReference type="EMBL" id="FNGS01000001">
    <property type="protein sequence ID" value="SDL20865.1"/>
    <property type="molecule type" value="Genomic_DNA"/>
</dbReference>
<dbReference type="SUPFAM" id="SSF55874">
    <property type="entry name" value="ATPase domain of HSP90 chaperone/DNA topoisomerase II/histidine kinase"/>
    <property type="match status" value="1"/>
</dbReference>
<dbReference type="PANTHER" id="PTHR34220">
    <property type="entry name" value="SENSOR HISTIDINE KINASE YPDA"/>
    <property type="match status" value="1"/>
</dbReference>
<keyword evidence="4" id="KW-1185">Reference proteome</keyword>
<dbReference type="Gene3D" id="3.30.565.10">
    <property type="entry name" value="Histidine kinase-like ATPase, C-terminal domain"/>
    <property type="match status" value="1"/>
</dbReference>
<dbReference type="AlphaFoldDB" id="A0A1G9I743"/>